<accession>A0A9W7GSZ7</accession>
<dbReference type="InterPro" id="IPR042197">
    <property type="entry name" value="Apaf_helical"/>
</dbReference>
<dbReference type="GO" id="GO:0006952">
    <property type="term" value="P:defense response"/>
    <property type="evidence" value="ECO:0007669"/>
    <property type="project" value="UniProtKB-KW"/>
</dbReference>
<name>A0A9W7GSZ7_HIBTR</name>
<dbReference type="InterPro" id="IPR058922">
    <property type="entry name" value="WHD_DRP"/>
</dbReference>
<dbReference type="Gene3D" id="1.10.8.430">
    <property type="entry name" value="Helical domain of apoptotic protease-activating factors"/>
    <property type="match status" value="1"/>
</dbReference>
<dbReference type="Gene3D" id="1.10.10.10">
    <property type="entry name" value="Winged helix-like DNA-binding domain superfamily/Winged helix DNA-binding domain"/>
    <property type="match status" value="1"/>
</dbReference>
<dbReference type="EMBL" id="BSYR01000003">
    <property type="protein sequence ID" value="GMI65092.1"/>
    <property type="molecule type" value="Genomic_DNA"/>
</dbReference>
<reference evidence="8" key="1">
    <citation type="submission" date="2023-05" db="EMBL/GenBank/DDBJ databases">
        <title>Genome and transcriptome analyses reveal genes involved in the formation of fine ridges on petal epidermal cells in Hibiscus trionum.</title>
        <authorList>
            <person name="Koshimizu S."/>
            <person name="Masuda S."/>
            <person name="Ishii T."/>
            <person name="Shirasu K."/>
            <person name="Hoshino A."/>
            <person name="Arita M."/>
        </authorList>
    </citation>
    <scope>NUCLEOTIDE SEQUENCE</scope>
    <source>
        <strain evidence="8">Hamamatsu line</strain>
    </source>
</reference>
<evidence type="ECO:0000259" key="5">
    <source>
        <dbReference type="Pfam" id="PF00931"/>
    </source>
</evidence>
<keyword evidence="1" id="KW-0677">Repeat</keyword>
<dbReference type="SUPFAM" id="SSF52540">
    <property type="entry name" value="P-loop containing nucleoside triphosphate hydrolases"/>
    <property type="match status" value="1"/>
</dbReference>
<keyword evidence="9" id="KW-1185">Reference proteome</keyword>
<gene>
    <name evidence="8" type="ORF">HRI_000178500</name>
</gene>
<dbReference type="Gene3D" id="1.20.5.4130">
    <property type="match status" value="1"/>
</dbReference>
<dbReference type="Pfam" id="PF00931">
    <property type="entry name" value="NB-ARC"/>
    <property type="match status" value="1"/>
</dbReference>
<dbReference type="PRINTS" id="PR00364">
    <property type="entry name" value="DISEASERSIST"/>
</dbReference>
<dbReference type="InterPro" id="IPR041118">
    <property type="entry name" value="Rx_N"/>
</dbReference>
<dbReference type="AlphaFoldDB" id="A0A9W7GSZ7"/>
<evidence type="ECO:0000259" key="7">
    <source>
        <dbReference type="Pfam" id="PF23559"/>
    </source>
</evidence>
<dbReference type="InterPro" id="IPR036388">
    <property type="entry name" value="WH-like_DNA-bd_sf"/>
</dbReference>
<keyword evidence="3" id="KW-0611">Plant defense</keyword>
<evidence type="ECO:0000256" key="4">
    <source>
        <dbReference type="ARBA" id="ARBA00022840"/>
    </source>
</evidence>
<dbReference type="Pfam" id="PF18052">
    <property type="entry name" value="Rx_N"/>
    <property type="match status" value="1"/>
</dbReference>
<protein>
    <recommendedName>
        <fullName evidence="10">Disease resistance protein RGA3</fullName>
    </recommendedName>
</protein>
<evidence type="ECO:0000256" key="3">
    <source>
        <dbReference type="ARBA" id="ARBA00022821"/>
    </source>
</evidence>
<evidence type="ECO:0000313" key="8">
    <source>
        <dbReference type="EMBL" id="GMI65092.1"/>
    </source>
</evidence>
<dbReference type="Proteomes" id="UP001165190">
    <property type="component" value="Unassembled WGS sequence"/>
</dbReference>
<feature type="domain" description="NB-ARC" evidence="5">
    <location>
        <begin position="169"/>
        <end position="340"/>
    </location>
</feature>
<dbReference type="GO" id="GO:0005524">
    <property type="term" value="F:ATP binding"/>
    <property type="evidence" value="ECO:0007669"/>
    <property type="project" value="UniProtKB-KW"/>
</dbReference>
<organism evidence="8 9">
    <name type="scientific">Hibiscus trionum</name>
    <name type="common">Flower of an hour</name>
    <dbReference type="NCBI Taxonomy" id="183268"/>
    <lineage>
        <taxon>Eukaryota</taxon>
        <taxon>Viridiplantae</taxon>
        <taxon>Streptophyta</taxon>
        <taxon>Embryophyta</taxon>
        <taxon>Tracheophyta</taxon>
        <taxon>Spermatophyta</taxon>
        <taxon>Magnoliopsida</taxon>
        <taxon>eudicotyledons</taxon>
        <taxon>Gunneridae</taxon>
        <taxon>Pentapetalae</taxon>
        <taxon>rosids</taxon>
        <taxon>malvids</taxon>
        <taxon>Malvales</taxon>
        <taxon>Malvaceae</taxon>
        <taxon>Malvoideae</taxon>
        <taxon>Hibiscus</taxon>
    </lineage>
</organism>
<dbReference type="OrthoDB" id="975059at2759"/>
<keyword evidence="4" id="KW-0067">ATP-binding</keyword>
<dbReference type="PANTHER" id="PTHR36766:SF67">
    <property type="entry name" value="DISEASE RESISTANCE PROTEIN RGA3"/>
    <property type="match status" value="1"/>
</dbReference>
<feature type="domain" description="Disease resistance protein winged helix" evidence="7">
    <location>
        <begin position="425"/>
        <end position="467"/>
    </location>
</feature>
<evidence type="ECO:0000256" key="1">
    <source>
        <dbReference type="ARBA" id="ARBA00022737"/>
    </source>
</evidence>
<dbReference type="InterPro" id="IPR027417">
    <property type="entry name" value="P-loop_NTPase"/>
</dbReference>
<evidence type="ECO:0000256" key="2">
    <source>
        <dbReference type="ARBA" id="ARBA00022741"/>
    </source>
</evidence>
<evidence type="ECO:0000313" key="9">
    <source>
        <dbReference type="Proteomes" id="UP001165190"/>
    </source>
</evidence>
<dbReference type="GO" id="GO:0043531">
    <property type="term" value="F:ADP binding"/>
    <property type="evidence" value="ECO:0007669"/>
    <property type="project" value="InterPro"/>
</dbReference>
<evidence type="ECO:0008006" key="10">
    <source>
        <dbReference type="Google" id="ProtNLM"/>
    </source>
</evidence>
<keyword evidence="2" id="KW-0547">Nucleotide-binding</keyword>
<comment type="caution">
    <text evidence="8">The sequence shown here is derived from an EMBL/GenBank/DDBJ whole genome shotgun (WGS) entry which is preliminary data.</text>
</comment>
<sequence>MAESFLSIIAETLLNHILSPAIRETTALWNSNDMKKLEETMTYIKAALLDAQKLNQHNQTLSLTLTKLRAVLYDAEDVLDEFRCEAHRKELMNRRTVRFPSISLPAYTLRMGHKIKKINERLETIAGDFKRFNLGEHAQIPQNRPYIIQSHRDTHSFMTFKVLGRDGDRENIIDLLVQPRAVENIPVIPIVGIGGLGKTTLAQFVYNDERITGCFPLKIWVCVSEFFDVARLLCEIIYCINRERCDGLPVNALLTLLQSLIKAQKFLLVLDDVWNEDRVKWNELKEILMKLDDLRQSKIIVTTRSLAVASMMGTTSSPYELQALNHQDSLSLLVKWAFNQGDEGRYPNLLGIADEIVKKCKGVPLAVRTLGSLLSGKTRERDWKLIRDNDIWKLDQQESGIIPVLKLSYNHLPSHLKRCLAYLSLFPKDTEYDTDYIIQFWMANGLVENNECGEDIGLQYFMGLLSKM</sequence>
<dbReference type="Pfam" id="PF23559">
    <property type="entry name" value="WHD_DRP"/>
    <property type="match status" value="1"/>
</dbReference>
<dbReference type="InterPro" id="IPR002182">
    <property type="entry name" value="NB-ARC"/>
</dbReference>
<proteinExistence type="predicted"/>
<feature type="domain" description="Disease resistance N-terminal" evidence="6">
    <location>
        <begin position="12"/>
        <end position="94"/>
    </location>
</feature>
<dbReference type="Gene3D" id="3.40.50.300">
    <property type="entry name" value="P-loop containing nucleotide triphosphate hydrolases"/>
    <property type="match status" value="1"/>
</dbReference>
<evidence type="ECO:0000259" key="6">
    <source>
        <dbReference type="Pfam" id="PF18052"/>
    </source>
</evidence>
<dbReference type="PANTHER" id="PTHR36766">
    <property type="entry name" value="PLANT BROAD-SPECTRUM MILDEW RESISTANCE PROTEIN RPW8"/>
    <property type="match status" value="1"/>
</dbReference>